<keyword evidence="1" id="KW-0472">Membrane</keyword>
<keyword evidence="3" id="KW-1185">Reference proteome</keyword>
<comment type="caution">
    <text evidence="2">The sequence shown here is derived from an EMBL/GenBank/DDBJ whole genome shotgun (WGS) entry which is preliminary data.</text>
</comment>
<dbReference type="EMBL" id="SPUK01000002">
    <property type="protein sequence ID" value="TQV99637.1"/>
    <property type="molecule type" value="Genomic_DNA"/>
</dbReference>
<evidence type="ECO:0000313" key="3">
    <source>
        <dbReference type="Proteomes" id="UP000315783"/>
    </source>
</evidence>
<dbReference type="Proteomes" id="UP000315783">
    <property type="component" value="Unassembled WGS sequence"/>
</dbReference>
<dbReference type="AlphaFoldDB" id="A0A545VD38"/>
<proteinExistence type="predicted"/>
<sequence length="195" mass="22358">MSLRRETSILRESLRHCATLPQSPVLILTIFAPFDIHQMRRPSYRLHPLPPRTTIPSPNMVCMAIRRPSARASTRQIPMMPSHKDKEDLERGRRRMPARVVDRGPRRIVDRVSFPCTSSLLLVCLCLVVLTIFKWPYRSNGVQARGVMKLPHATLVNQQLWRKQPDAVSGDSDENGQLPDCKQYVQHGDVYPSGW</sequence>
<evidence type="ECO:0000313" key="2">
    <source>
        <dbReference type="EMBL" id="TQV99637.1"/>
    </source>
</evidence>
<gene>
    <name evidence="2" type="ORF">IF1G_01852</name>
</gene>
<organism evidence="2 3">
    <name type="scientific">Cordyceps javanica</name>
    <dbReference type="NCBI Taxonomy" id="43265"/>
    <lineage>
        <taxon>Eukaryota</taxon>
        <taxon>Fungi</taxon>
        <taxon>Dikarya</taxon>
        <taxon>Ascomycota</taxon>
        <taxon>Pezizomycotina</taxon>
        <taxon>Sordariomycetes</taxon>
        <taxon>Hypocreomycetidae</taxon>
        <taxon>Hypocreales</taxon>
        <taxon>Cordycipitaceae</taxon>
        <taxon>Cordyceps</taxon>
    </lineage>
</organism>
<feature type="transmembrane region" description="Helical" evidence="1">
    <location>
        <begin position="112"/>
        <end position="133"/>
    </location>
</feature>
<protein>
    <submittedName>
        <fullName evidence="2">Uncharacterized protein</fullName>
    </submittedName>
</protein>
<keyword evidence="1" id="KW-1133">Transmembrane helix</keyword>
<name>A0A545VD38_9HYPO</name>
<accession>A0A545VD38</accession>
<evidence type="ECO:0000256" key="1">
    <source>
        <dbReference type="SAM" id="Phobius"/>
    </source>
</evidence>
<reference evidence="2 3" key="1">
    <citation type="journal article" date="2019" name="Appl. Microbiol. Biotechnol.">
        <title>Genome sequence of Isaria javanica and comparative genome analysis insights into family S53 peptidase evolution in fungal entomopathogens.</title>
        <authorList>
            <person name="Lin R."/>
            <person name="Zhang X."/>
            <person name="Xin B."/>
            <person name="Zou M."/>
            <person name="Gao Y."/>
            <person name="Qin F."/>
            <person name="Hu Q."/>
            <person name="Xie B."/>
            <person name="Cheng X."/>
        </authorList>
    </citation>
    <scope>NUCLEOTIDE SEQUENCE [LARGE SCALE GENOMIC DNA]</scope>
    <source>
        <strain evidence="2 3">IJ1G</strain>
    </source>
</reference>
<keyword evidence="1" id="KW-0812">Transmembrane</keyword>